<reference evidence="1 2" key="1">
    <citation type="journal article" date="2022" name="bioRxiv">
        <title>Genomics of Preaxostyla Flagellates Illuminates Evolutionary Transitions and the Path Towards Mitochondrial Loss.</title>
        <authorList>
            <person name="Novak L.V.F."/>
            <person name="Treitli S.C."/>
            <person name="Pyrih J."/>
            <person name="Halakuc P."/>
            <person name="Pipaliya S.V."/>
            <person name="Vacek V."/>
            <person name="Brzon O."/>
            <person name="Soukal P."/>
            <person name="Eme L."/>
            <person name="Dacks J.B."/>
            <person name="Karnkowska A."/>
            <person name="Elias M."/>
            <person name="Hampl V."/>
        </authorList>
    </citation>
    <scope>NUCLEOTIDE SEQUENCE [LARGE SCALE GENOMIC DNA]</scope>
    <source>
        <strain evidence="1">NAU3</strain>
        <tissue evidence="1">Gut</tissue>
    </source>
</reference>
<protein>
    <submittedName>
        <fullName evidence="1">Uncharacterized protein</fullName>
    </submittedName>
</protein>
<name>A0ABQ9XPP2_9EUKA</name>
<organism evidence="1 2">
    <name type="scientific">Blattamonas nauphoetae</name>
    <dbReference type="NCBI Taxonomy" id="2049346"/>
    <lineage>
        <taxon>Eukaryota</taxon>
        <taxon>Metamonada</taxon>
        <taxon>Preaxostyla</taxon>
        <taxon>Oxymonadida</taxon>
        <taxon>Blattamonas</taxon>
    </lineage>
</organism>
<gene>
    <name evidence="1" type="ORF">BLNAU_11261</name>
</gene>
<proteinExistence type="predicted"/>
<dbReference type="Proteomes" id="UP001281761">
    <property type="component" value="Unassembled WGS sequence"/>
</dbReference>
<evidence type="ECO:0000313" key="2">
    <source>
        <dbReference type="Proteomes" id="UP001281761"/>
    </source>
</evidence>
<comment type="caution">
    <text evidence="1">The sequence shown here is derived from an EMBL/GenBank/DDBJ whole genome shotgun (WGS) entry which is preliminary data.</text>
</comment>
<sequence>MTSFPFDPSFLPSDPALIFLSINPETVDWDKNQTPIFQSILKYLEFNCPDGRTLTKISSILSALHSHINQTDDPKPITFDHLTLTVEGVDTFVTVILSLLATGNVDVRLVVFLFLEHTIYEAIRSLRLSFVETGFFTRLSTAIQQQDIRCDADFGRCLVSIVSDCLQPANFHFYLKRSHEETYLLPTIHQTIFDEVVKPMSGFVESVCQHRYDFDDTLISTGCLSTLFRTLIHLSPLYTPTMDFVVSSSIILAFTSCVVFFEDDDFVASFYRDLDFWMHRWKRNGDDSVRRRGREVLNRLKEEGISDELELHYRMRDDPPWNKYKPIAFASRTIDELGGNMDYW</sequence>
<accession>A0ABQ9XPP2</accession>
<keyword evidence="2" id="KW-1185">Reference proteome</keyword>
<dbReference type="EMBL" id="JARBJD010000087">
    <property type="protein sequence ID" value="KAK2953704.1"/>
    <property type="molecule type" value="Genomic_DNA"/>
</dbReference>
<evidence type="ECO:0000313" key="1">
    <source>
        <dbReference type="EMBL" id="KAK2953704.1"/>
    </source>
</evidence>